<dbReference type="InterPro" id="IPR044202">
    <property type="entry name" value="LETM1/MDM38-like"/>
</dbReference>
<evidence type="ECO:0000256" key="3">
    <source>
        <dbReference type="ARBA" id="ARBA00022792"/>
    </source>
</evidence>
<evidence type="ECO:0000256" key="1">
    <source>
        <dbReference type="ARBA" id="ARBA00004434"/>
    </source>
</evidence>
<evidence type="ECO:0000256" key="8">
    <source>
        <dbReference type="SAM" id="MobiDB-lite"/>
    </source>
</evidence>
<evidence type="ECO:0000256" key="4">
    <source>
        <dbReference type="ARBA" id="ARBA00022989"/>
    </source>
</evidence>
<organism evidence="11 12">
    <name type="scientific">Polytolypa hystricis (strain UAMH7299)</name>
    <dbReference type="NCBI Taxonomy" id="1447883"/>
    <lineage>
        <taxon>Eukaryota</taxon>
        <taxon>Fungi</taxon>
        <taxon>Dikarya</taxon>
        <taxon>Ascomycota</taxon>
        <taxon>Pezizomycotina</taxon>
        <taxon>Eurotiomycetes</taxon>
        <taxon>Eurotiomycetidae</taxon>
        <taxon>Onygenales</taxon>
        <taxon>Onygenales incertae sedis</taxon>
        <taxon>Polytolypa</taxon>
    </lineage>
</organism>
<feature type="compositionally biased region" description="Low complexity" evidence="8">
    <location>
        <begin position="71"/>
        <end position="129"/>
    </location>
</feature>
<sequence length="404" mass="42905">MVISLVSGRCATSTVLPGAALLGLNSSAPLRRSVNSGQHVNGQAVVYFSGYASGRRYPARPLGRSQFTRHSSSTPSRSSAASTTTTPTSTTSTTATTPPSAATSTSTSTSTLSPINPPSSTLPAPLSLPEKSDAGPKEKVTYFIALGKAYLSFYKTGLKNVYHNYRASIPLRKTLGLPIYIPTSPAPPPRTAALSRADFQLLHRSAHDVRRMMPFAIILLICGEMTPLVVLAIGNAVTPRTCRTEKQDAKALDKRIKAKTAALRDLDSDSTAGKKAARALWRGVPVDISGAVKNARDADVLRACAVLGLKGGEGLGLPLPVPLLTPLVVRGLYRPRLQRWLEYLKADDALIIQGGGLAGLSKEEVQIAVHERGGVDVGAGFSGRDAEFRERRWLSGWLGVTGEK</sequence>
<dbReference type="AlphaFoldDB" id="A0A2B7XP10"/>
<dbReference type="GO" id="GO:0043022">
    <property type="term" value="F:ribosome binding"/>
    <property type="evidence" value="ECO:0007669"/>
    <property type="project" value="InterPro"/>
</dbReference>
<evidence type="ECO:0000313" key="11">
    <source>
        <dbReference type="EMBL" id="PGH10675.1"/>
    </source>
</evidence>
<evidence type="ECO:0000313" key="12">
    <source>
        <dbReference type="Proteomes" id="UP000224634"/>
    </source>
</evidence>
<gene>
    <name evidence="11" type="ORF">AJ80_07431</name>
</gene>
<evidence type="ECO:0000259" key="10">
    <source>
        <dbReference type="PROSITE" id="PS51758"/>
    </source>
</evidence>
<protein>
    <recommendedName>
        <fullName evidence="10">Letm1 RBD domain-containing protein</fullName>
    </recommendedName>
</protein>
<dbReference type="PANTHER" id="PTHR14009:SF6">
    <property type="entry name" value="LETM1 RBD DOMAIN-CONTAINING PROTEIN"/>
    <property type="match status" value="1"/>
</dbReference>
<name>A0A2B7XP10_POLH7</name>
<accession>A0A2B7XP10</accession>
<keyword evidence="5 7" id="KW-0496">Mitochondrion</keyword>
<keyword evidence="12" id="KW-1185">Reference proteome</keyword>
<dbReference type="OrthoDB" id="73691at2759"/>
<dbReference type="GO" id="GO:0005743">
    <property type="term" value="C:mitochondrial inner membrane"/>
    <property type="evidence" value="ECO:0007669"/>
    <property type="project" value="UniProtKB-SubCell"/>
</dbReference>
<keyword evidence="3" id="KW-0999">Mitochondrion inner membrane</keyword>
<evidence type="ECO:0000256" key="7">
    <source>
        <dbReference type="PROSITE-ProRule" id="PRU01094"/>
    </source>
</evidence>
<dbReference type="PROSITE" id="PS51758">
    <property type="entry name" value="LETM1_RBD"/>
    <property type="match status" value="1"/>
</dbReference>
<feature type="domain" description="Letm1 RBD" evidence="10">
    <location>
        <begin position="240"/>
        <end position="404"/>
    </location>
</feature>
<evidence type="ECO:0000256" key="2">
    <source>
        <dbReference type="ARBA" id="ARBA00022692"/>
    </source>
</evidence>
<evidence type="ECO:0000256" key="9">
    <source>
        <dbReference type="SAM" id="Phobius"/>
    </source>
</evidence>
<proteinExistence type="predicted"/>
<dbReference type="GO" id="GO:0030003">
    <property type="term" value="P:intracellular monoatomic cation homeostasis"/>
    <property type="evidence" value="ECO:0007669"/>
    <property type="project" value="TreeGrafter"/>
</dbReference>
<keyword evidence="6 9" id="KW-0472">Membrane</keyword>
<comment type="caution">
    <text evidence="11">The sequence shown here is derived from an EMBL/GenBank/DDBJ whole genome shotgun (WGS) entry which is preliminary data.</text>
</comment>
<evidence type="ECO:0000256" key="5">
    <source>
        <dbReference type="ARBA" id="ARBA00023128"/>
    </source>
</evidence>
<evidence type="ECO:0000256" key="6">
    <source>
        <dbReference type="ARBA" id="ARBA00023136"/>
    </source>
</evidence>
<keyword evidence="2 9" id="KW-0812">Transmembrane</keyword>
<keyword evidence="4 9" id="KW-1133">Transmembrane helix</keyword>
<feature type="transmembrane region" description="Helical" evidence="9">
    <location>
        <begin position="212"/>
        <end position="234"/>
    </location>
</feature>
<dbReference type="InterPro" id="IPR033122">
    <property type="entry name" value="LETM1-like_RBD"/>
</dbReference>
<reference evidence="11 12" key="1">
    <citation type="submission" date="2017-10" db="EMBL/GenBank/DDBJ databases">
        <title>Comparative genomics in systemic dimorphic fungi from Ajellomycetaceae.</title>
        <authorList>
            <person name="Munoz J.F."/>
            <person name="Mcewen J.G."/>
            <person name="Clay O.K."/>
            <person name="Cuomo C.A."/>
        </authorList>
    </citation>
    <scope>NUCLEOTIDE SEQUENCE [LARGE SCALE GENOMIC DNA]</scope>
    <source>
        <strain evidence="11 12">UAMH7299</strain>
    </source>
</reference>
<dbReference type="EMBL" id="PDNA01000143">
    <property type="protein sequence ID" value="PGH10675.1"/>
    <property type="molecule type" value="Genomic_DNA"/>
</dbReference>
<dbReference type="PANTHER" id="PTHR14009">
    <property type="entry name" value="LEUCINE ZIPPER-EF-HAND CONTAINING TRANSMEMBRANE PROTEIN"/>
    <property type="match status" value="1"/>
</dbReference>
<feature type="region of interest" description="Disordered" evidence="8">
    <location>
        <begin position="59"/>
        <end position="133"/>
    </location>
</feature>
<comment type="subcellular location">
    <subcellularLocation>
        <location evidence="1">Mitochondrion inner membrane</location>
        <topology evidence="1">Single-pass membrane protein</topology>
    </subcellularLocation>
</comment>
<dbReference type="Proteomes" id="UP000224634">
    <property type="component" value="Unassembled WGS sequence"/>
</dbReference>